<feature type="repeat" description="ANK" evidence="4">
    <location>
        <begin position="108"/>
        <end position="140"/>
    </location>
</feature>
<comment type="caution">
    <text evidence="6">The sequence shown here is derived from an EMBL/GenBank/DDBJ whole genome shotgun (WGS) entry which is preliminary data.</text>
</comment>
<feature type="repeat" description="ANK" evidence="4">
    <location>
        <begin position="74"/>
        <end position="106"/>
    </location>
</feature>
<keyword evidence="7" id="KW-1185">Reference proteome</keyword>
<dbReference type="Proteomes" id="UP000308768">
    <property type="component" value="Unassembled WGS sequence"/>
</dbReference>
<protein>
    <recommendedName>
        <fullName evidence="1">protein S-acyltransferase</fullName>
        <ecNumber evidence="1">2.3.1.225</ecNumber>
    </recommendedName>
</protein>
<dbReference type="OrthoDB" id="6781668at2759"/>
<dbReference type="Pfam" id="PF12796">
    <property type="entry name" value="Ank_2"/>
    <property type="match status" value="1"/>
</dbReference>
<feature type="non-terminal residue" evidence="6">
    <location>
        <position position="158"/>
    </location>
</feature>
<sequence>MSSATAATPARPPTAPNGVSSSGQHHGQLDHVPLGRDPLPVEKDMMQLARLGEIGAIQKLFDSREFDANYSDEQGIAPLHWAAINNHYALCHFLIQSGANVNARGGDAAATPVLWAAKRCHYYVVNLLLRNGADPLLADDQGYNLLHSATLDGNVYQI</sequence>
<name>A0A4U0W7W2_9PEZI</name>
<dbReference type="Gene3D" id="1.25.40.20">
    <property type="entry name" value="Ankyrin repeat-containing domain"/>
    <property type="match status" value="1"/>
</dbReference>
<evidence type="ECO:0000256" key="2">
    <source>
        <dbReference type="ARBA" id="ARBA00022737"/>
    </source>
</evidence>
<reference evidence="6 7" key="1">
    <citation type="submission" date="2017-03" db="EMBL/GenBank/DDBJ databases">
        <title>Genomes of endolithic fungi from Antarctica.</title>
        <authorList>
            <person name="Coleine C."/>
            <person name="Masonjones S."/>
            <person name="Stajich J.E."/>
        </authorList>
    </citation>
    <scope>NUCLEOTIDE SEQUENCE [LARGE SCALE GENOMIC DNA]</scope>
    <source>
        <strain evidence="6 7">CCFEE 5187</strain>
    </source>
</reference>
<dbReference type="PROSITE" id="PS50088">
    <property type="entry name" value="ANK_REPEAT"/>
    <property type="match status" value="2"/>
</dbReference>
<dbReference type="SMART" id="SM00248">
    <property type="entry name" value="ANK"/>
    <property type="match status" value="2"/>
</dbReference>
<dbReference type="PANTHER" id="PTHR24161:SF85">
    <property type="entry name" value="PALMITOYLTRANSFERASE HIP14"/>
    <property type="match status" value="1"/>
</dbReference>
<dbReference type="InterPro" id="IPR002110">
    <property type="entry name" value="Ankyrin_rpt"/>
</dbReference>
<dbReference type="SUPFAM" id="SSF48403">
    <property type="entry name" value="Ankyrin repeat"/>
    <property type="match status" value="1"/>
</dbReference>
<dbReference type="STRING" id="331657.A0A4U0W7W2"/>
<evidence type="ECO:0000256" key="4">
    <source>
        <dbReference type="PROSITE-ProRule" id="PRU00023"/>
    </source>
</evidence>
<evidence type="ECO:0000313" key="6">
    <source>
        <dbReference type="EMBL" id="TKA58604.1"/>
    </source>
</evidence>
<proteinExistence type="predicted"/>
<evidence type="ECO:0000256" key="3">
    <source>
        <dbReference type="ARBA" id="ARBA00023043"/>
    </source>
</evidence>
<dbReference type="PROSITE" id="PS50297">
    <property type="entry name" value="ANK_REP_REGION"/>
    <property type="match status" value="1"/>
</dbReference>
<evidence type="ECO:0000313" key="7">
    <source>
        <dbReference type="Proteomes" id="UP000308768"/>
    </source>
</evidence>
<dbReference type="InterPro" id="IPR036770">
    <property type="entry name" value="Ankyrin_rpt-contain_sf"/>
</dbReference>
<organism evidence="6 7">
    <name type="scientific">Cryomyces minteri</name>
    <dbReference type="NCBI Taxonomy" id="331657"/>
    <lineage>
        <taxon>Eukaryota</taxon>
        <taxon>Fungi</taxon>
        <taxon>Dikarya</taxon>
        <taxon>Ascomycota</taxon>
        <taxon>Pezizomycotina</taxon>
        <taxon>Dothideomycetes</taxon>
        <taxon>Dothideomycetes incertae sedis</taxon>
        <taxon>Cryomyces</taxon>
    </lineage>
</organism>
<accession>A0A4U0W7W2</accession>
<keyword evidence="2" id="KW-0677">Repeat</keyword>
<dbReference type="GO" id="GO:0019706">
    <property type="term" value="F:protein-cysteine S-palmitoyltransferase activity"/>
    <property type="evidence" value="ECO:0007669"/>
    <property type="project" value="UniProtKB-EC"/>
</dbReference>
<dbReference type="AlphaFoldDB" id="A0A4U0W7W2"/>
<feature type="region of interest" description="Disordered" evidence="5">
    <location>
        <begin position="1"/>
        <end position="36"/>
    </location>
</feature>
<keyword evidence="3 4" id="KW-0040">ANK repeat</keyword>
<gene>
    <name evidence="6" type="ORF">B0A49_10989</name>
</gene>
<dbReference type="EMBL" id="NAJN01002053">
    <property type="protein sequence ID" value="TKA58604.1"/>
    <property type="molecule type" value="Genomic_DNA"/>
</dbReference>
<evidence type="ECO:0000256" key="5">
    <source>
        <dbReference type="SAM" id="MobiDB-lite"/>
    </source>
</evidence>
<dbReference type="EC" id="2.3.1.225" evidence="1"/>
<evidence type="ECO:0000256" key="1">
    <source>
        <dbReference type="ARBA" id="ARBA00012210"/>
    </source>
</evidence>
<dbReference type="PANTHER" id="PTHR24161">
    <property type="entry name" value="ANK_REP_REGION DOMAIN-CONTAINING PROTEIN-RELATED"/>
    <property type="match status" value="1"/>
</dbReference>